<comment type="similarity">
    <text evidence="2 10">Belongs to the beta sliding clamp family.</text>
</comment>
<evidence type="ECO:0000256" key="4">
    <source>
        <dbReference type="ARBA" id="ARBA00022490"/>
    </source>
</evidence>
<evidence type="ECO:0000256" key="6">
    <source>
        <dbReference type="ARBA" id="ARBA00022695"/>
    </source>
</evidence>
<dbReference type="Pfam" id="PF00712">
    <property type="entry name" value="DNA_pol3_beta"/>
    <property type="match status" value="1"/>
</dbReference>
<accession>A0A1G7RY37</accession>
<evidence type="ECO:0000259" key="11">
    <source>
        <dbReference type="Pfam" id="PF00712"/>
    </source>
</evidence>
<dbReference type="Pfam" id="PF02767">
    <property type="entry name" value="DNA_pol3_beta_2"/>
    <property type="match status" value="1"/>
</dbReference>
<evidence type="ECO:0000259" key="13">
    <source>
        <dbReference type="Pfam" id="PF02768"/>
    </source>
</evidence>
<dbReference type="RefSeq" id="WP_092525282.1">
    <property type="nucleotide sequence ID" value="NZ_FNCI01000005.1"/>
</dbReference>
<gene>
    <name evidence="14" type="ORF">SAMN05216571_10599</name>
</gene>
<dbReference type="InterPro" id="IPR001001">
    <property type="entry name" value="DNA_polIII_beta"/>
</dbReference>
<proteinExistence type="inferred from homology"/>
<dbReference type="Gene3D" id="3.70.10.10">
    <property type="match status" value="1"/>
</dbReference>
<dbReference type="Gene3D" id="3.10.150.10">
    <property type="entry name" value="DNA Polymerase III, subunit A, domain 2"/>
    <property type="match status" value="1"/>
</dbReference>
<dbReference type="EMBL" id="FNCI01000005">
    <property type="protein sequence ID" value="SDG15604.1"/>
    <property type="molecule type" value="Genomic_DNA"/>
</dbReference>
<dbReference type="PIRSF" id="PIRSF000804">
    <property type="entry name" value="DNA_pol_III_b"/>
    <property type="match status" value="1"/>
</dbReference>
<dbReference type="OrthoDB" id="8421503at2"/>
<keyword evidence="5 10" id="KW-0808">Transferase</keyword>
<protein>
    <recommendedName>
        <fullName evidence="3 10">Beta sliding clamp</fullName>
    </recommendedName>
</protein>
<dbReference type="GO" id="GO:0003677">
    <property type="term" value="F:DNA binding"/>
    <property type="evidence" value="ECO:0007669"/>
    <property type="project" value="UniProtKB-UniRule"/>
</dbReference>
<feature type="domain" description="DNA polymerase III beta sliding clamp N-terminal" evidence="11">
    <location>
        <begin position="1"/>
        <end position="119"/>
    </location>
</feature>
<dbReference type="GO" id="GO:0008408">
    <property type="term" value="F:3'-5' exonuclease activity"/>
    <property type="evidence" value="ECO:0007669"/>
    <property type="project" value="InterPro"/>
</dbReference>
<dbReference type="STRING" id="284577.SAMN05216571_10599"/>
<keyword evidence="9" id="KW-0238">DNA-binding</keyword>
<dbReference type="GO" id="GO:0003887">
    <property type="term" value="F:DNA-directed DNA polymerase activity"/>
    <property type="evidence" value="ECO:0007669"/>
    <property type="project" value="UniProtKB-UniRule"/>
</dbReference>
<dbReference type="InterPro" id="IPR022634">
    <property type="entry name" value="DNA_polIII_beta_N"/>
</dbReference>
<evidence type="ECO:0000256" key="3">
    <source>
        <dbReference type="ARBA" id="ARBA00021035"/>
    </source>
</evidence>
<keyword evidence="7 10" id="KW-0235">DNA replication</keyword>
<dbReference type="SUPFAM" id="SSF55979">
    <property type="entry name" value="DNA clamp"/>
    <property type="match status" value="3"/>
</dbReference>
<dbReference type="CDD" id="cd00140">
    <property type="entry name" value="beta_clamp"/>
    <property type="match status" value="1"/>
</dbReference>
<keyword evidence="8 10" id="KW-0239">DNA-directed DNA polymerase</keyword>
<sequence>MKFSISREALLRPLALVAGVVERRQTLPVLSNVLIQVQDTQVALTGTDLEVELIGRTAPTQVDEPGSATVPARKLMDICKSLPEQSEIQFVLEDGRAVLRSGRSRFTLSTLPVAEFPNIEDGQGSVELSLPRGTLKHLIDSTSFAMAQQDVRYYLNGMLLELRSNLVRTVSTDGHRLAVCSRPADIDVEPAQKLIVPRKGVLELSRLLDDSDEPVSLTLGSTHVRAHTGEFTFTSKLVDGKFPDYERVVPRNGDKVFIADRAELRQVLSRTSILSNEKYRGVRLHLEEGNLRVMANNPEQEEAEENVAIEYSGPALEIGFNVGYLIDVLGVLDEERVQMTLADPNSSALMEEPGGGDAMYVVMPMRL</sequence>
<evidence type="ECO:0000256" key="9">
    <source>
        <dbReference type="ARBA" id="ARBA00023125"/>
    </source>
</evidence>
<evidence type="ECO:0000256" key="5">
    <source>
        <dbReference type="ARBA" id="ARBA00022679"/>
    </source>
</evidence>
<evidence type="ECO:0000256" key="7">
    <source>
        <dbReference type="ARBA" id="ARBA00022705"/>
    </source>
</evidence>
<dbReference type="FunFam" id="3.10.150.10:FF:000001">
    <property type="entry name" value="Beta sliding clamp"/>
    <property type="match status" value="1"/>
</dbReference>
<name>A0A1G7RY37_9GAMM</name>
<dbReference type="SMART" id="SM00480">
    <property type="entry name" value="POL3Bc"/>
    <property type="match status" value="1"/>
</dbReference>
<comment type="subcellular location">
    <subcellularLocation>
        <location evidence="1 10">Cytoplasm</location>
    </subcellularLocation>
</comment>
<dbReference type="GO" id="GO:0009360">
    <property type="term" value="C:DNA polymerase III complex"/>
    <property type="evidence" value="ECO:0007669"/>
    <property type="project" value="InterPro"/>
</dbReference>
<evidence type="ECO:0000256" key="1">
    <source>
        <dbReference type="ARBA" id="ARBA00004496"/>
    </source>
</evidence>
<comment type="subunit">
    <text evidence="10">Forms a ring-shaped head-to-tail homodimer around DNA.</text>
</comment>
<dbReference type="Pfam" id="PF02768">
    <property type="entry name" value="DNA_pol3_beta_3"/>
    <property type="match status" value="1"/>
</dbReference>
<dbReference type="InterPro" id="IPR046938">
    <property type="entry name" value="DNA_clamp_sf"/>
</dbReference>
<feature type="domain" description="DNA polymerase III beta sliding clamp central" evidence="12">
    <location>
        <begin position="130"/>
        <end position="244"/>
    </location>
</feature>
<comment type="function">
    <text evidence="10">Confers DNA tethering and processivity to DNA polymerases and other proteins. Acts as a clamp, forming a ring around DNA (a reaction catalyzed by the clamp-loading complex) which diffuses in an ATP-independent manner freely and bidirectionally along dsDNA. Initially characterized for its ability to contact the catalytic subunit of DNA polymerase III (Pol III), a complex, multichain enzyme responsible for most of the replicative synthesis in bacteria; Pol III exhibits 3'-5' exonuclease proofreading activity. The beta chain is required for initiation of replication as well as for processivity of DNA replication.</text>
</comment>
<dbReference type="AlphaFoldDB" id="A0A1G7RY37"/>
<reference evidence="14 15" key="1">
    <citation type="submission" date="2016-10" db="EMBL/GenBank/DDBJ databases">
        <authorList>
            <person name="de Groot N.N."/>
        </authorList>
    </citation>
    <scope>NUCLEOTIDE SEQUENCE [LARGE SCALE GENOMIC DNA]</scope>
    <source>
        <strain evidence="14 15">BH539</strain>
    </source>
</reference>
<keyword evidence="15" id="KW-1185">Reference proteome</keyword>
<evidence type="ECO:0000256" key="2">
    <source>
        <dbReference type="ARBA" id="ARBA00010752"/>
    </source>
</evidence>
<dbReference type="InterPro" id="IPR022635">
    <property type="entry name" value="DNA_polIII_beta_C"/>
</dbReference>
<evidence type="ECO:0000313" key="14">
    <source>
        <dbReference type="EMBL" id="SDG15604.1"/>
    </source>
</evidence>
<dbReference type="GO" id="GO:0042802">
    <property type="term" value="F:identical protein binding"/>
    <property type="evidence" value="ECO:0007669"/>
    <property type="project" value="UniProtKB-ARBA"/>
</dbReference>
<dbReference type="Proteomes" id="UP000198641">
    <property type="component" value="Unassembled WGS sequence"/>
</dbReference>
<keyword evidence="4 10" id="KW-0963">Cytoplasm</keyword>
<feature type="domain" description="DNA polymerase III beta sliding clamp C-terminal" evidence="13">
    <location>
        <begin position="247"/>
        <end position="366"/>
    </location>
</feature>
<evidence type="ECO:0000256" key="10">
    <source>
        <dbReference type="PIRNR" id="PIRNR000804"/>
    </source>
</evidence>
<organism evidence="14 15">
    <name type="scientific">Onishia taeanensis</name>
    <dbReference type="NCBI Taxonomy" id="284577"/>
    <lineage>
        <taxon>Bacteria</taxon>
        <taxon>Pseudomonadati</taxon>
        <taxon>Pseudomonadota</taxon>
        <taxon>Gammaproteobacteria</taxon>
        <taxon>Oceanospirillales</taxon>
        <taxon>Halomonadaceae</taxon>
        <taxon>Onishia</taxon>
    </lineage>
</organism>
<dbReference type="GO" id="GO:0006271">
    <property type="term" value="P:DNA strand elongation involved in DNA replication"/>
    <property type="evidence" value="ECO:0007669"/>
    <property type="project" value="TreeGrafter"/>
</dbReference>
<dbReference type="InterPro" id="IPR022637">
    <property type="entry name" value="DNA_polIII_beta_cen"/>
</dbReference>
<dbReference type="PANTHER" id="PTHR30478">
    <property type="entry name" value="DNA POLYMERASE III SUBUNIT BETA"/>
    <property type="match status" value="1"/>
</dbReference>
<evidence type="ECO:0000313" key="15">
    <source>
        <dbReference type="Proteomes" id="UP000198641"/>
    </source>
</evidence>
<dbReference type="PANTHER" id="PTHR30478:SF0">
    <property type="entry name" value="BETA SLIDING CLAMP"/>
    <property type="match status" value="1"/>
</dbReference>
<dbReference type="GO" id="GO:0005737">
    <property type="term" value="C:cytoplasm"/>
    <property type="evidence" value="ECO:0007669"/>
    <property type="project" value="UniProtKB-SubCell"/>
</dbReference>
<evidence type="ECO:0000259" key="12">
    <source>
        <dbReference type="Pfam" id="PF02767"/>
    </source>
</evidence>
<dbReference type="NCBIfam" id="TIGR00663">
    <property type="entry name" value="dnan"/>
    <property type="match status" value="1"/>
</dbReference>
<evidence type="ECO:0000256" key="8">
    <source>
        <dbReference type="ARBA" id="ARBA00022932"/>
    </source>
</evidence>
<keyword evidence="6 10" id="KW-0548">Nucleotidyltransferase</keyword>